<dbReference type="Proteomes" id="UP001356427">
    <property type="component" value="Unassembled WGS sequence"/>
</dbReference>
<keyword evidence="2" id="KW-1185">Reference proteome</keyword>
<dbReference type="EMBL" id="JAGTTL010000002">
    <property type="protein sequence ID" value="KAK6327604.1"/>
    <property type="molecule type" value="Genomic_DNA"/>
</dbReference>
<evidence type="ECO:0000313" key="1">
    <source>
        <dbReference type="EMBL" id="KAK6327604.1"/>
    </source>
</evidence>
<organism evidence="1 2">
    <name type="scientific">Coregonus suidteri</name>
    <dbReference type="NCBI Taxonomy" id="861788"/>
    <lineage>
        <taxon>Eukaryota</taxon>
        <taxon>Metazoa</taxon>
        <taxon>Chordata</taxon>
        <taxon>Craniata</taxon>
        <taxon>Vertebrata</taxon>
        <taxon>Euteleostomi</taxon>
        <taxon>Actinopterygii</taxon>
        <taxon>Neopterygii</taxon>
        <taxon>Teleostei</taxon>
        <taxon>Protacanthopterygii</taxon>
        <taxon>Salmoniformes</taxon>
        <taxon>Salmonidae</taxon>
        <taxon>Coregoninae</taxon>
        <taxon>Coregonus</taxon>
    </lineage>
</organism>
<dbReference type="AlphaFoldDB" id="A0AAN8R971"/>
<evidence type="ECO:0000313" key="2">
    <source>
        <dbReference type="Proteomes" id="UP001356427"/>
    </source>
</evidence>
<reference evidence="1 2" key="1">
    <citation type="submission" date="2021-04" db="EMBL/GenBank/DDBJ databases">
        <authorList>
            <person name="De Guttry C."/>
            <person name="Zahm M."/>
            <person name="Klopp C."/>
            <person name="Cabau C."/>
            <person name="Louis A."/>
            <person name="Berthelot C."/>
            <person name="Parey E."/>
            <person name="Roest Crollius H."/>
            <person name="Montfort J."/>
            <person name="Robinson-Rechavi M."/>
            <person name="Bucao C."/>
            <person name="Bouchez O."/>
            <person name="Gislard M."/>
            <person name="Lluch J."/>
            <person name="Milhes M."/>
            <person name="Lampietro C."/>
            <person name="Lopez Roques C."/>
            <person name="Donnadieu C."/>
            <person name="Braasch I."/>
            <person name="Desvignes T."/>
            <person name="Postlethwait J."/>
            <person name="Bobe J."/>
            <person name="Wedekind C."/>
            <person name="Guiguen Y."/>
        </authorList>
    </citation>
    <scope>NUCLEOTIDE SEQUENCE [LARGE SCALE GENOMIC DNA]</scope>
    <source>
        <strain evidence="1">Cs_M1</strain>
        <tissue evidence="1">Blood</tissue>
    </source>
</reference>
<sequence length="136" mass="15136">MVISLLTGRALEGREGGECLPQLRQDGQTAAEYTLTFRTVPAFSGRNEPALRTSFRRGLHEEVQTELACRNDTLSLDALFTRSMRAEGRPRDHPSPGLGLLEQYFKDRHYLAPITGIPAATTDWGRYKANGLLKSC</sequence>
<gene>
    <name evidence="1" type="ORF">J4Q44_G00032490</name>
</gene>
<proteinExistence type="predicted"/>
<accession>A0AAN8R971</accession>
<comment type="caution">
    <text evidence="1">The sequence shown here is derived from an EMBL/GenBank/DDBJ whole genome shotgun (WGS) entry which is preliminary data.</text>
</comment>
<protein>
    <submittedName>
        <fullName evidence="1">Uncharacterized protein</fullName>
    </submittedName>
</protein>
<name>A0AAN8R971_9TELE</name>